<evidence type="ECO:0000256" key="2">
    <source>
        <dbReference type="ARBA" id="ARBA00009820"/>
    </source>
</evidence>
<evidence type="ECO:0000256" key="6">
    <source>
        <dbReference type="ARBA" id="ARBA00023306"/>
    </source>
</evidence>
<dbReference type="InterPro" id="IPR014167">
    <property type="entry name" value="Tol-Pal_TolB"/>
</dbReference>
<evidence type="ECO:0000259" key="8">
    <source>
        <dbReference type="Pfam" id="PF04052"/>
    </source>
</evidence>
<dbReference type="eggNOG" id="COG0823">
    <property type="taxonomic scope" value="Bacteria"/>
</dbReference>
<dbReference type="Proteomes" id="UP000006327">
    <property type="component" value="Unassembled WGS sequence"/>
</dbReference>
<protein>
    <recommendedName>
        <fullName evidence="7">Tol-Pal system protein TolB</fullName>
    </recommendedName>
</protein>
<dbReference type="SUPFAM" id="SSF52964">
    <property type="entry name" value="TolB, N-terminal domain"/>
    <property type="match status" value="1"/>
</dbReference>
<dbReference type="STRING" id="493475.GARC_2883"/>
<evidence type="ECO:0000256" key="5">
    <source>
        <dbReference type="ARBA" id="ARBA00022764"/>
    </source>
</evidence>
<evidence type="ECO:0000256" key="4">
    <source>
        <dbReference type="ARBA" id="ARBA00022729"/>
    </source>
</evidence>
<dbReference type="Pfam" id="PF07676">
    <property type="entry name" value="PD40"/>
    <property type="match status" value="5"/>
</dbReference>
<dbReference type="Gene3D" id="3.40.50.10070">
    <property type="entry name" value="TolB, N-terminal domain"/>
    <property type="match status" value="1"/>
</dbReference>
<dbReference type="HAMAP" id="MF_00671">
    <property type="entry name" value="TolB"/>
    <property type="match status" value="1"/>
</dbReference>
<gene>
    <name evidence="7 9" type="primary">tolB</name>
    <name evidence="9" type="ORF">GARC_2883</name>
</gene>
<dbReference type="NCBIfam" id="TIGR02800">
    <property type="entry name" value="propeller_TolB"/>
    <property type="match status" value="1"/>
</dbReference>
<evidence type="ECO:0000256" key="3">
    <source>
        <dbReference type="ARBA" id="ARBA00022618"/>
    </source>
</evidence>
<dbReference type="InterPro" id="IPR007195">
    <property type="entry name" value="TolB_N"/>
</dbReference>
<name>K6Y7E5_9ALTE</name>
<dbReference type="AlphaFoldDB" id="K6Y7E5"/>
<dbReference type="Gene3D" id="2.120.10.30">
    <property type="entry name" value="TolB, C-terminal domain"/>
    <property type="match status" value="1"/>
</dbReference>
<feature type="chain" id="PRO_5009016179" description="Tol-Pal system protein TolB" evidence="7">
    <location>
        <begin position="27"/>
        <end position="456"/>
    </location>
</feature>
<sequence precursor="true">MFKTMSKTKQLLLSFFILSVSFRSFAALEIVITEGIDSSRPIGVVPFKWIGEGVMPEKLTDVIAADLRRSGKFNPIATNDMPQYPTADKDVDYSAWASKGIEAVLVGTVELSGIDRYTVSYELIDVLRGQITGGQSQVLSGGKLVSSTDHVLAVSRMTISGNDFRRHSHRISDVVYEKLTGERGAFLTRIAYVIVRDKNVHELPFQLVVADYDGANETTLLRSPEPLMSPSWSPDGTKLAYVSFENKRSQIFIQDIYTMNRTQMTSFPGINGSPKFSPDGKTLAMVLSKDGNSELYVMNIASKQLRRVTKNRAIDTEPSWAPDSQSLIFSSERGGKPQIYRVNLASGKVRRLTFEGEMNLGGTITPDGKQMVMVNRTRGKYHISRQDLTNGNLQVLTKTYLDESPSIAPNGSMIIYSTLHQGKQVLSLVSLDGRFKALLPAADGQVKAPTWSPFLR</sequence>
<keyword evidence="4 7" id="KW-0732">Signal</keyword>
<evidence type="ECO:0000256" key="7">
    <source>
        <dbReference type="HAMAP-Rule" id="MF_00671"/>
    </source>
</evidence>
<feature type="domain" description="TolB N-terminal" evidence="8">
    <location>
        <begin position="28"/>
        <end position="130"/>
    </location>
</feature>
<keyword evidence="10" id="KW-1185">Reference proteome</keyword>
<comment type="subunit">
    <text evidence="7">The Tol-Pal system is composed of five core proteins: the inner membrane proteins TolA, TolQ and TolR, the periplasmic protein TolB and the outer membrane protein Pal. They form a network linking the inner and outer membranes and the peptidoglycan layer.</text>
</comment>
<dbReference type="EMBL" id="BAEO01000041">
    <property type="protein sequence ID" value="GAC19846.1"/>
    <property type="molecule type" value="Genomic_DNA"/>
</dbReference>
<dbReference type="InterPro" id="IPR011042">
    <property type="entry name" value="6-blade_b-propeller_TolB-like"/>
</dbReference>
<dbReference type="GO" id="GO:0042597">
    <property type="term" value="C:periplasmic space"/>
    <property type="evidence" value="ECO:0007669"/>
    <property type="project" value="UniProtKB-SubCell"/>
</dbReference>
<dbReference type="GO" id="GO:0017038">
    <property type="term" value="P:protein import"/>
    <property type="evidence" value="ECO:0007669"/>
    <property type="project" value="InterPro"/>
</dbReference>
<comment type="subcellular location">
    <subcellularLocation>
        <location evidence="1 7">Periplasm</location>
    </subcellularLocation>
</comment>
<dbReference type="PANTHER" id="PTHR36842:SF1">
    <property type="entry name" value="PROTEIN TOLB"/>
    <property type="match status" value="1"/>
</dbReference>
<proteinExistence type="inferred from homology"/>
<reference evidence="9 10" key="1">
    <citation type="journal article" date="2017" name="Antonie Van Leeuwenhoek">
        <title>Rhizobium rhizosphaerae sp. nov., a novel species isolated from rice rhizosphere.</title>
        <authorList>
            <person name="Zhao J.J."/>
            <person name="Zhang J."/>
            <person name="Zhang R.J."/>
            <person name="Zhang C.W."/>
            <person name="Yin H.Q."/>
            <person name="Zhang X.X."/>
        </authorList>
    </citation>
    <scope>NUCLEOTIDE SEQUENCE [LARGE SCALE GENOMIC DNA]</scope>
    <source>
        <strain evidence="9 10">BSs20135</strain>
    </source>
</reference>
<comment type="similarity">
    <text evidence="2 7">Belongs to the TolB family.</text>
</comment>
<dbReference type="SUPFAM" id="SSF69304">
    <property type="entry name" value="Tricorn protease N-terminal domain"/>
    <property type="match status" value="1"/>
</dbReference>
<keyword evidence="5 7" id="KW-0574">Periplasm</keyword>
<dbReference type="PANTHER" id="PTHR36842">
    <property type="entry name" value="PROTEIN TOLB HOMOLOG"/>
    <property type="match status" value="1"/>
</dbReference>
<feature type="signal peptide" evidence="7">
    <location>
        <begin position="1"/>
        <end position="26"/>
    </location>
</feature>
<dbReference type="InterPro" id="IPR011659">
    <property type="entry name" value="WD40"/>
</dbReference>
<organism evidence="9 10">
    <name type="scientific">Paraglaciecola arctica BSs20135</name>
    <dbReference type="NCBI Taxonomy" id="493475"/>
    <lineage>
        <taxon>Bacteria</taxon>
        <taxon>Pseudomonadati</taxon>
        <taxon>Pseudomonadota</taxon>
        <taxon>Gammaproteobacteria</taxon>
        <taxon>Alteromonadales</taxon>
        <taxon>Alteromonadaceae</taxon>
        <taxon>Paraglaciecola</taxon>
    </lineage>
</organism>
<dbReference type="Pfam" id="PF04052">
    <property type="entry name" value="TolB_N"/>
    <property type="match status" value="1"/>
</dbReference>
<evidence type="ECO:0000313" key="10">
    <source>
        <dbReference type="Proteomes" id="UP000006327"/>
    </source>
</evidence>
<keyword evidence="3 7" id="KW-0132">Cell division</keyword>
<dbReference type="GO" id="GO:0051301">
    <property type="term" value="P:cell division"/>
    <property type="evidence" value="ECO:0007669"/>
    <property type="project" value="UniProtKB-UniRule"/>
</dbReference>
<accession>K6Y7E5</accession>
<evidence type="ECO:0000313" key="9">
    <source>
        <dbReference type="EMBL" id="GAC19846.1"/>
    </source>
</evidence>
<dbReference type="OrthoDB" id="9802240at2"/>
<keyword evidence="6 7" id="KW-0131">Cell cycle</keyword>
<comment type="function">
    <text evidence="7">Part of the Tol-Pal system, which plays a role in outer membrane invagination during cell division and is important for maintaining outer membrane integrity.</text>
</comment>
<comment type="caution">
    <text evidence="9">The sequence shown here is derived from an EMBL/GenBank/DDBJ whole genome shotgun (WGS) entry which is preliminary data.</text>
</comment>
<evidence type="ECO:0000256" key="1">
    <source>
        <dbReference type="ARBA" id="ARBA00004418"/>
    </source>
</evidence>